<dbReference type="PANTHER" id="PTHR16943">
    <property type="entry name" value="2-METHYLCITRATE DEHYDRATASE-RELATED"/>
    <property type="match status" value="1"/>
</dbReference>
<comment type="caution">
    <text evidence="3">The sequence shown here is derived from an EMBL/GenBank/DDBJ whole genome shotgun (WGS) entry which is preliminary data.</text>
</comment>
<dbReference type="Gene3D" id="1.10.4100.10">
    <property type="entry name" value="2-methylcitrate dehydratase PrpD"/>
    <property type="match status" value="1"/>
</dbReference>
<dbReference type="InterPro" id="IPR005656">
    <property type="entry name" value="MmgE_PrpD"/>
</dbReference>
<keyword evidence="4" id="KW-1185">Reference proteome</keyword>
<protein>
    <submittedName>
        <fullName evidence="3">IRG1 decarboxylase</fullName>
    </submittedName>
</protein>
<feature type="domain" description="MmgE/PrpD N-terminal" evidence="2">
    <location>
        <begin position="7"/>
        <end position="88"/>
    </location>
</feature>
<evidence type="ECO:0000259" key="2">
    <source>
        <dbReference type="Pfam" id="PF03972"/>
    </source>
</evidence>
<proteinExistence type="inferred from homology"/>
<reference evidence="3 4" key="1">
    <citation type="submission" date="2019-09" db="EMBL/GenBank/DDBJ databases">
        <title>Bird 10,000 Genomes (B10K) Project - Family phase.</title>
        <authorList>
            <person name="Zhang G."/>
        </authorList>
    </citation>
    <scope>NUCLEOTIDE SEQUENCE [LARGE SCALE GENOMIC DNA]</scope>
    <source>
        <strain evidence="3">B10K-DU-002-35</strain>
        <tissue evidence="3">Muscle</tissue>
    </source>
</reference>
<dbReference type="InterPro" id="IPR042183">
    <property type="entry name" value="MmgE/PrpD_sf_1"/>
</dbReference>
<name>A0A7L1NWT1_RHICY</name>
<evidence type="ECO:0000313" key="3">
    <source>
        <dbReference type="EMBL" id="NXO03334.1"/>
    </source>
</evidence>
<feature type="non-terminal residue" evidence="3">
    <location>
        <position position="89"/>
    </location>
</feature>
<organism evidence="3 4">
    <name type="scientific">Rhinopomastus cyanomelas</name>
    <name type="common">Common scimitarbill</name>
    <dbReference type="NCBI Taxonomy" id="113115"/>
    <lineage>
        <taxon>Eukaryota</taxon>
        <taxon>Metazoa</taxon>
        <taxon>Chordata</taxon>
        <taxon>Craniata</taxon>
        <taxon>Vertebrata</taxon>
        <taxon>Euteleostomi</taxon>
        <taxon>Archelosauria</taxon>
        <taxon>Archosauria</taxon>
        <taxon>Dinosauria</taxon>
        <taxon>Saurischia</taxon>
        <taxon>Theropoda</taxon>
        <taxon>Coelurosauria</taxon>
        <taxon>Aves</taxon>
        <taxon>Neognathae</taxon>
        <taxon>Neoaves</taxon>
        <taxon>Telluraves</taxon>
        <taxon>Coraciimorphae</taxon>
        <taxon>Bucerotiformes</taxon>
        <taxon>Rhinopomastidae</taxon>
        <taxon>Rhinopomastus</taxon>
    </lineage>
</organism>
<evidence type="ECO:0000313" key="4">
    <source>
        <dbReference type="Proteomes" id="UP000565785"/>
    </source>
</evidence>
<dbReference type="GO" id="GO:0047613">
    <property type="term" value="F:aconitate decarboxylase activity"/>
    <property type="evidence" value="ECO:0007669"/>
    <property type="project" value="TreeGrafter"/>
</dbReference>
<dbReference type="AlphaFoldDB" id="A0A7L1NWT1"/>
<comment type="similarity">
    <text evidence="1">Belongs to the PrpD family.</text>
</comment>
<dbReference type="GO" id="GO:0005739">
    <property type="term" value="C:mitochondrion"/>
    <property type="evidence" value="ECO:0007669"/>
    <property type="project" value="TreeGrafter"/>
</dbReference>
<feature type="non-terminal residue" evidence="3">
    <location>
        <position position="1"/>
    </location>
</feature>
<dbReference type="Proteomes" id="UP000565785">
    <property type="component" value="Unassembled WGS sequence"/>
</dbReference>
<evidence type="ECO:0000256" key="1">
    <source>
        <dbReference type="ARBA" id="ARBA00006174"/>
    </source>
</evidence>
<dbReference type="OrthoDB" id="10267976at2759"/>
<dbReference type="InterPro" id="IPR045336">
    <property type="entry name" value="MmgE_PrpD_N"/>
</dbReference>
<dbReference type="GO" id="GO:0006952">
    <property type="term" value="P:defense response"/>
    <property type="evidence" value="ECO:0007669"/>
    <property type="project" value="TreeGrafter"/>
</dbReference>
<dbReference type="SUPFAM" id="SSF103378">
    <property type="entry name" value="2-methylcitrate dehydratase PrpD"/>
    <property type="match status" value="1"/>
</dbReference>
<dbReference type="PANTHER" id="PTHR16943:SF11">
    <property type="entry name" value="CIS-ACONITATE DECARBOXYLASE"/>
    <property type="match status" value="1"/>
</dbReference>
<sequence length="89" mass="9619">SQTITGNFASVIHGLNANHLTDQVIQRSKRMILDTLGVGLQGTGTEVCHKVTQYSKLYRSDTSSTVWGHLGFRLPPLYAAFVNGVAVSS</sequence>
<dbReference type="Pfam" id="PF03972">
    <property type="entry name" value="MmgE_PrpD_N"/>
    <property type="match status" value="1"/>
</dbReference>
<dbReference type="InterPro" id="IPR036148">
    <property type="entry name" value="MmgE/PrpD_sf"/>
</dbReference>
<accession>A0A7L1NWT1</accession>
<gene>
    <name evidence="3" type="primary">Acod1_1</name>
    <name evidence="3" type="ORF">RHICYA_R04404</name>
</gene>
<dbReference type="EMBL" id="VXBP01009239">
    <property type="protein sequence ID" value="NXO03334.1"/>
    <property type="molecule type" value="Genomic_DNA"/>
</dbReference>